<dbReference type="Proteomes" id="UP001472677">
    <property type="component" value="Unassembled WGS sequence"/>
</dbReference>
<feature type="compositionally biased region" description="Basic and acidic residues" evidence="1">
    <location>
        <begin position="1"/>
        <end position="13"/>
    </location>
</feature>
<organism evidence="2 3">
    <name type="scientific">Hibiscus sabdariffa</name>
    <name type="common">roselle</name>
    <dbReference type="NCBI Taxonomy" id="183260"/>
    <lineage>
        <taxon>Eukaryota</taxon>
        <taxon>Viridiplantae</taxon>
        <taxon>Streptophyta</taxon>
        <taxon>Embryophyta</taxon>
        <taxon>Tracheophyta</taxon>
        <taxon>Spermatophyta</taxon>
        <taxon>Magnoliopsida</taxon>
        <taxon>eudicotyledons</taxon>
        <taxon>Gunneridae</taxon>
        <taxon>Pentapetalae</taxon>
        <taxon>rosids</taxon>
        <taxon>malvids</taxon>
        <taxon>Malvales</taxon>
        <taxon>Malvaceae</taxon>
        <taxon>Malvoideae</taxon>
        <taxon>Hibiscus</taxon>
    </lineage>
</organism>
<dbReference type="EMBL" id="JBBPBM010000036">
    <property type="protein sequence ID" value="KAK8530021.1"/>
    <property type="molecule type" value="Genomic_DNA"/>
</dbReference>
<reference evidence="2 3" key="1">
    <citation type="journal article" date="2024" name="G3 (Bethesda)">
        <title>Genome assembly of Hibiscus sabdariffa L. provides insights into metabolisms of medicinal natural products.</title>
        <authorList>
            <person name="Kim T."/>
        </authorList>
    </citation>
    <scope>NUCLEOTIDE SEQUENCE [LARGE SCALE GENOMIC DNA]</scope>
    <source>
        <strain evidence="2">TK-2024</strain>
        <tissue evidence="2">Old leaves</tissue>
    </source>
</reference>
<keyword evidence="3" id="KW-1185">Reference proteome</keyword>
<evidence type="ECO:0000313" key="2">
    <source>
        <dbReference type="EMBL" id="KAK8530021.1"/>
    </source>
</evidence>
<gene>
    <name evidence="2" type="ORF">V6N12_060782</name>
</gene>
<name>A0ABR2D5I7_9ROSI</name>
<accession>A0ABR2D5I7</accession>
<proteinExistence type="predicted"/>
<feature type="region of interest" description="Disordered" evidence="1">
    <location>
        <begin position="1"/>
        <end position="60"/>
    </location>
</feature>
<protein>
    <submittedName>
        <fullName evidence="2">Uncharacterized protein</fullName>
    </submittedName>
</protein>
<comment type="caution">
    <text evidence="2">The sequence shown here is derived from an EMBL/GenBank/DDBJ whole genome shotgun (WGS) entry which is preliminary data.</text>
</comment>
<evidence type="ECO:0000256" key="1">
    <source>
        <dbReference type="SAM" id="MobiDB-lite"/>
    </source>
</evidence>
<sequence>MAVGRGHEIREESPTMSRPWKPQFGHKHARKASGGPCRCFGQKRSPRARAKLSGTGENGEIAPLRRSCLSSLHFLFGRDEIAQRQSLP</sequence>
<evidence type="ECO:0000313" key="3">
    <source>
        <dbReference type="Proteomes" id="UP001472677"/>
    </source>
</evidence>